<reference evidence="6 7" key="1">
    <citation type="submission" date="2018-06" db="EMBL/GenBank/DDBJ databases">
        <title>Genomic Encyclopedia of Type Strains, Phase IV (KMG-IV): sequencing the most valuable type-strain genomes for metagenomic binning, comparative biology and taxonomic classification.</title>
        <authorList>
            <person name="Goeker M."/>
        </authorList>
    </citation>
    <scope>NUCLEOTIDE SEQUENCE [LARGE SCALE GENOMIC DNA]</scope>
    <source>
        <strain evidence="6 7">DSM 25619</strain>
    </source>
</reference>
<evidence type="ECO:0000259" key="5">
    <source>
        <dbReference type="PROSITE" id="PS50995"/>
    </source>
</evidence>
<evidence type="ECO:0000313" key="6">
    <source>
        <dbReference type="EMBL" id="RBO93407.1"/>
    </source>
</evidence>
<feature type="region of interest" description="Disordered" evidence="4">
    <location>
        <begin position="145"/>
        <end position="174"/>
    </location>
</feature>
<feature type="compositionally biased region" description="Basic and acidic residues" evidence="4">
    <location>
        <begin position="163"/>
        <end position="174"/>
    </location>
</feature>
<evidence type="ECO:0000256" key="3">
    <source>
        <dbReference type="ARBA" id="ARBA00023163"/>
    </source>
</evidence>
<dbReference type="RefSeq" id="WP_113945129.1">
    <property type="nucleotide sequence ID" value="NZ_JBHEEG010000006.1"/>
</dbReference>
<organism evidence="6 7">
    <name type="scientific">Pseudochrobactrum asaccharolyticum</name>
    <dbReference type="NCBI Taxonomy" id="354351"/>
    <lineage>
        <taxon>Bacteria</taxon>
        <taxon>Pseudomonadati</taxon>
        <taxon>Pseudomonadota</taxon>
        <taxon>Alphaproteobacteria</taxon>
        <taxon>Hyphomicrobiales</taxon>
        <taxon>Brucellaceae</taxon>
        <taxon>Pseudochrobactrum</taxon>
    </lineage>
</organism>
<dbReference type="SMART" id="SM00347">
    <property type="entry name" value="HTH_MARR"/>
    <property type="match status" value="1"/>
</dbReference>
<sequence length="174" mass="19173">MSKTGKAGILQPLQHSARMMRTVLATRLLEHGLYAGQDAVLLKLAEEDGLPPGVLAQRLGVRPPTVTKTISRLQAQGFVTKQASASDQRQTHVFLTEQGHDVIRIIEKLVRKTEKDCLRGFEKKERKVLLKLLARMENNLNAASVGRPLRTATSDEPAADDTADNHSDNDSDID</sequence>
<proteinExistence type="predicted"/>
<dbReference type="PROSITE" id="PS50995">
    <property type="entry name" value="HTH_MARR_2"/>
    <property type="match status" value="1"/>
</dbReference>
<dbReference type="InterPro" id="IPR036390">
    <property type="entry name" value="WH_DNA-bd_sf"/>
</dbReference>
<dbReference type="PRINTS" id="PR00598">
    <property type="entry name" value="HTHMARR"/>
</dbReference>
<keyword evidence="7" id="KW-1185">Reference proteome</keyword>
<gene>
    <name evidence="6" type="ORF">DFR47_105124</name>
</gene>
<dbReference type="EMBL" id="QNRH01000005">
    <property type="protein sequence ID" value="RBO93407.1"/>
    <property type="molecule type" value="Genomic_DNA"/>
</dbReference>
<dbReference type="SUPFAM" id="SSF46785">
    <property type="entry name" value="Winged helix' DNA-binding domain"/>
    <property type="match status" value="1"/>
</dbReference>
<dbReference type="GO" id="GO:0003677">
    <property type="term" value="F:DNA binding"/>
    <property type="evidence" value="ECO:0007669"/>
    <property type="project" value="UniProtKB-KW"/>
</dbReference>
<evidence type="ECO:0000256" key="2">
    <source>
        <dbReference type="ARBA" id="ARBA00023125"/>
    </source>
</evidence>
<dbReference type="GO" id="GO:0003700">
    <property type="term" value="F:DNA-binding transcription factor activity"/>
    <property type="evidence" value="ECO:0007669"/>
    <property type="project" value="InterPro"/>
</dbReference>
<keyword evidence="1" id="KW-0805">Transcription regulation</keyword>
<dbReference type="AlphaFoldDB" id="A0A366DTJ5"/>
<dbReference type="InterPro" id="IPR036388">
    <property type="entry name" value="WH-like_DNA-bd_sf"/>
</dbReference>
<dbReference type="InterPro" id="IPR000835">
    <property type="entry name" value="HTH_MarR-typ"/>
</dbReference>
<evidence type="ECO:0000256" key="4">
    <source>
        <dbReference type="SAM" id="MobiDB-lite"/>
    </source>
</evidence>
<keyword evidence="2 6" id="KW-0238">DNA-binding</keyword>
<dbReference type="OrthoDB" id="8448256at2"/>
<comment type="caution">
    <text evidence="6">The sequence shown here is derived from an EMBL/GenBank/DDBJ whole genome shotgun (WGS) entry which is preliminary data.</text>
</comment>
<dbReference type="PANTHER" id="PTHR42756">
    <property type="entry name" value="TRANSCRIPTIONAL REGULATOR, MARR"/>
    <property type="match status" value="1"/>
</dbReference>
<name>A0A366DTJ5_9HYPH</name>
<protein>
    <submittedName>
        <fullName evidence="6">DNA-binding MarR family transcriptional regulator</fullName>
    </submittedName>
</protein>
<evidence type="ECO:0000313" key="7">
    <source>
        <dbReference type="Proteomes" id="UP000252893"/>
    </source>
</evidence>
<feature type="domain" description="HTH marR-type" evidence="5">
    <location>
        <begin position="6"/>
        <end position="138"/>
    </location>
</feature>
<accession>A0A366DTJ5</accession>
<keyword evidence="3" id="KW-0804">Transcription</keyword>
<dbReference type="Gene3D" id="1.10.10.10">
    <property type="entry name" value="Winged helix-like DNA-binding domain superfamily/Winged helix DNA-binding domain"/>
    <property type="match status" value="1"/>
</dbReference>
<dbReference type="Proteomes" id="UP000252893">
    <property type="component" value="Unassembled WGS sequence"/>
</dbReference>
<evidence type="ECO:0000256" key="1">
    <source>
        <dbReference type="ARBA" id="ARBA00023015"/>
    </source>
</evidence>
<dbReference type="Pfam" id="PF01047">
    <property type="entry name" value="MarR"/>
    <property type="match status" value="1"/>
</dbReference>
<dbReference type="PANTHER" id="PTHR42756:SF1">
    <property type="entry name" value="TRANSCRIPTIONAL REPRESSOR OF EMRAB OPERON"/>
    <property type="match status" value="1"/>
</dbReference>